<dbReference type="PANTHER" id="PTHR22883:SF147">
    <property type="entry name" value="PALMITOYLTRANSFERASE"/>
    <property type="match status" value="1"/>
</dbReference>
<dbReference type="Proteomes" id="UP000014680">
    <property type="component" value="Unassembled WGS sequence"/>
</dbReference>
<dbReference type="VEuPathDB" id="AmoebaDB:EIN_380030"/>
<organism evidence="9 10">
    <name type="scientific">Entamoeba invadens IP1</name>
    <dbReference type="NCBI Taxonomy" id="370355"/>
    <lineage>
        <taxon>Eukaryota</taxon>
        <taxon>Amoebozoa</taxon>
        <taxon>Evosea</taxon>
        <taxon>Archamoebae</taxon>
        <taxon>Mastigamoebida</taxon>
        <taxon>Entamoebidae</taxon>
        <taxon>Entamoeba</taxon>
    </lineage>
</organism>
<dbReference type="KEGG" id="eiv:EIN_380030"/>
<feature type="transmembrane region" description="Helical" evidence="7">
    <location>
        <begin position="56"/>
        <end position="74"/>
    </location>
</feature>
<feature type="transmembrane region" description="Helical" evidence="7">
    <location>
        <begin position="24"/>
        <end position="50"/>
    </location>
</feature>
<comment type="catalytic activity">
    <reaction evidence="7">
        <text>L-cysteinyl-[protein] + hexadecanoyl-CoA = S-hexadecanoyl-L-cysteinyl-[protein] + CoA</text>
        <dbReference type="Rhea" id="RHEA:36683"/>
        <dbReference type="Rhea" id="RHEA-COMP:10131"/>
        <dbReference type="Rhea" id="RHEA-COMP:11032"/>
        <dbReference type="ChEBI" id="CHEBI:29950"/>
        <dbReference type="ChEBI" id="CHEBI:57287"/>
        <dbReference type="ChEBI" id="CHEBI:57379"/>
        <dbReference type="ChEBI" id="CHEBI:74151"/>
        <dbReference type="EC" id="2.3.1.225"/>
    </reaction>
</comment>
<dbReference type="InterPro" id="IPR039859">
    <property type="entry name" value="PFA4/ZDH16/20/ERF2-like"/>
</dbReference>
<evidence type="ECO:0000259" key="8">
    <source>
        <dbReference type="Pfam" id="PF01529"/>
    </source>
</evidence>
<evidence type="ECO:0000256" key="1">
    <source>
        <dbReference type="ARBA" id="ARBA00004141"/>
    </source>
</evidence>
<keyword evidence="6 7" id="KW-0012">Acyltransferase</keyword>
<dbReference type="GO" id="GO:0005783">
    <property type="term" value="C:endoplasmic reticulum"/>
    <property type="evidence" value="ECO:0007669"/>
    <property type="project" value="TreeGrafter"/>
</dbReference>
<dbReference type="GO" id="GO:0016020">
    <property type="term" value="C:membrane"/>
    <property type="evidence" value="ECO:0007669"/>
    <property type="project" value="UniProtKB-SubCell"/>
</dbReference>
<feature type="domain" description="Palmitoyltransferase DHHC" evidence="8">
    <location>
        <begin position="121"/>
        <end position="247"/>
    </location>
</feature>
<dbReference type="InterPro" id="IPR001594">
    <property type="entry name" value="Palmitoyltrfase_DHHC"/>
</dbReference>
<dbReference type="EMBL" id="KB206395">
    <property type="protein sequence ID" value="ELP92106.1"/>
    <property type="molecule type" value="Genomic_DNA"/>
</dbReference>
<feature type="transmembrane region" description="Helical" evidence="7">
    <location>
        <begin position="201"/>
        <end position="229"/>
    </location>
</feature>
<dbReference type="GeneID" id="14891105"/>
<evidence type="ECO:0000256" key="2">
    <source>
        <dbReference type="ARBA" id="ARBA00022679"/>
    </source>
</evidence>
<comment type="subcellular location">
    <subcellularLocation>
        <location evidence="1">Membrane</location>
        <topology evidence="1">Multi-pass membrane protein</topology>
    </subcellularLocation>
</comment>
<sequence>MEDGLDYYYTSPAKEKEQKPNDKLMVIVSLTIMFGIFILSAIGSLQTYFFRNGVETVVGLIGFLFFGGAVWSFFKTATTNAGRVNGYTPVASVDELEAAKKRVEDGVLKNKKTCDMMCRVRWCPKCESFRPSRSYHCNKCKMCVERRDHHCPWVKNCIGKNNYKYFIQFLLYTDLALVVSVTVNIFVLVDSTKNKTQDVSLYAFTTITPSATGLAFSVLLLLSITLLLINHLYNIGANVTLMEIIEKERLLSLNTKMESLVNERVPSYDRGIANNFKEVFGSTFREWVLPVKPKSNVLEV</sequence>
<dbReference type="GO" id="GO:0006612">
    <property type="term" value="P:protein targeting to membrane"/>
    <property type="evidence" value="ECO:0007669"/>
    <property type="project" value="TreeGrafter"/>
</dbReference>
<comment type="domain">
    <text evidence="7">The DHHC domain is required for palmitoyltransferase activity.</text>
</comment>
<keyword evidence="10" id="KW-1185">Reference proteome</keyword>
<feature type="transmembrane region" description="Helical" evidence="7">
    <location>
        <begin position="169"/>
        <end position="189"/>
    </location>
</feature>
<dbReference type="Pfam" id="PF01529">
    <property type="entry name" value="DHHC"/>
    <property type="match status" value="1"/>
</dbReference>
<evidence type="ECO:0000256" key="3">
    <source>
        <dbReference type="ARBA" id="ARBA00022692"/>
    </source>
</evidence>
<dbReference type="GO" id="GO:0019706">
    <property type="term" value="F:protein-cysteine S-palmitoyltransferase activity"/>
    <property type="evidence" value="ECO:0007669"/>
    <property type="project" value="UniProtKB-EC"/>
</dbReference>
<keyword evidence="2 7" id="KW-0808">Transferase</keyword>
<dbReference type="OMA" id="VELFYIS"/>
<dbReference type="AlphaFoldDB" id="A0A0A1UE97"/>
<proteinExistence type="inferred from homology"/>
<name>A0A0A1UE97_ENTIV</name>
<dbReference type="OrthoDB" id="331948at2759"/>
<comment type="similarity">
    <text evidence="7">Belongs to the DHHC palmitoyltransferase family.</text>
</comment>
<keyword evidence="5 7" id="KW-0472">Membrane</keyword>
<dbReference type="RefSeq" id="XP_004258877.1">
    <property type="nucleotide sequence ID" value="XM_004258829.1"/>
</dbReference>
<keyword evidence="3 7" id="KW-0812">Transmembrane</keyword>
<protein>
    <recommendedName>
        <fullName evidence="7">Palmitoyltransferase</fullName>
        <ecNumber evidence="7">2.3.1.225</ecNumber>
    </recommendedName>
</protein>
<evidence type="ECO:0000313" key="10">
    <source>
        <dbReference type="Proteomes" id="UP000014680"/>
    </source>
</evidence>
<accession>A0A0A1UE97</accession>
<dbReference type="EC" id="2.3.1.225" evidence="7"/>
<evidence type="ECO:0000256" key="6">
    <source>
        <dbReference type="ARBA" id="ARBA00023315"/>
    </source>
</evidence>
<gene>
    <name evidence="9" type="ORF">EIN_380030</name>
</gene>
<evidence type="ECO:0000256" key="5">
    <source>
        <dbReference type="ARBA" id="ARBA00023136"/>
    </source>
</evidence>
<dbReference type="GO" id="GO:0005794">
    <property type="term" value="C:Golgi apparatus"/>
    <property type="evidence" value="ECO:0007669"/>
    <property type="project" value="TreeGrafter"/>
</dbReference>
<keyword evidence="4 7" id="KW-1133">Transmembrane helix</keyword>
<dbReference type="PROSITE" id="PS50216">
    <property type="entry name" value="DHHC"/>
    <property type="match status" value="1"/>
</dbReference>
<evidence type="ECO:0000256" key="7">
    <source>
        <dbReference type="RuleBase" id="RU079119"/>
    </source>
</evidence>
<evidence type="ECO:0000256" key="4">
    <source>
        <dbReference type="ARBA" id="ARBA00022989"/>
    </source>
</evidence>
<evidence type="ECO:0000313" key="9">
    <source>
        <dbReference type="EMBL" id="ELP92106.1"/>
    </source>
</evidence>
<dbReference type="PANTHER" id="PTHR22883">
    <property type="entry name" value="ZINC FINGER DHHC DOMAIN CONTAINING PROTEIN"/>
    <property type="match status" value="1"/>
</dbReference>
<reference evidence="9 10" key="1">
    <citation type="submission" date="2012-10" db="EMBL/GenBank/DDBJ databases">
        <authorList>
            <person name="Zafar N."/>
            <person name="Inman J."/>
            <person name="Hall N."/>
            <person name="Lorenzi H."/>
            <person name="Caler E."/>
        </authorList>
    </citation>
    <scope>NUCLEOTIDE SEQUENCE [LARGE SCALE GENOMIC DNA]</scope>
    <source>
        <strain evidence="9 10">IP1</strain>
    </source>
</reference>